<dbReference type="GO" id="GO:0005634">
    <property type="term" value="C:nucleus"/>
    <property type="evidence" value="ECO:0007669"/>
    <property type="project" value="UniProtKB-SubCell"/>
</dbReference>
<dbReference type="AlphaFoldDB" id="A0A5E8BET4"/>
<organism evidence="8 9">
    <name type="scientific">Magnusiomyces paraingens</name>
    <dbReference type="NCBI Taxonomy" id="2606893"/>
    <lineage>
        <taxon>Eukaryota</taxon>
        <taxon>Fungi</taxon>
        <taxon>Dikarya</taxon>
        <taxon>Ascomycota</taxon>
        <taxon>Saccharomycotina</taxon>
        <taxon>Dipodascomycetes</taxon>
        <taxon>Dipodascales</taxon>
        <taxon>Dipodascaceae</taxon>
        <taxon>Magnusiomyces</taxon>
    </lineage>
</organism>
<keyword evidence="9" id="KW-1185">Reference proteome</keyword>
<feature type="region of interest" description="Disordered" evidence="5">
    <location>
        <begin position="1"/>
        <end position="39"/>
    </location>
</feature>
<proteinExistence type="predicted"/>
<evidence type="ECO:0000256" key="4">
    <source>
        <dbReference type="ARBA" id="ARBA00023242"/>
    </source>
</evidence>
<evidence type="ECO:0000256" key="5">
    <source>
        <dbReference type="SAM" id="MobiDB-lite"/>
    </source>
</evidence>
<evidence type="ECO:0000256" key="1">
    <source>
        <dbReference type="ARBA" id="ARBA00004123"/>
    </source>
</evidence>
<protein>
    <recommendedName>
        <fullName evidence="10">Chromatin assembly factor 1 subunit p90</fullName>
    </recommendedName>
</protein>
<keyword evidence="4" id="KW-0539">Nucleus</keyword>
<feature type="domain" description="Chromatin assembly factor 1 subunit Cac1-like C-terminal" evidence="7">
    <location>
        <begin position="475"/>
        <end position="525"/>
    </location>
</feature>
<dbReference type="GO" id="GO:0033186">
    <property type="term" value="C:CAF-1 complex"/>
    <property type="evidence" value="ECO:0007669"/>
    <property type="project" value="TreeGrafter"/>
</dbReference>
<feature type="compositionally biased region" description="Acidic residues" evidence="5">
    <location>
        <begin position="371"/>
        <end position="404"/>
    </location>
</feature>
<dbReference type="InterPro" id="IPR022043">
    <property type="entry name" value="CAF1A_DD"/>
</dbReference>
<dbReference type="GO" id="GO:0006281">
    <property type="term" value="P:DNA repair"/>
    <property type="evidence" value="ECO:0007669"/>
    <property type="project" value="UniProtKB-KW"/>
</dbReference>
<evidence type="ECO:0000259" key="6">
    <source>
        <dbReference type="Pfam" id="PF12253"/>
    </source>
</evidence>
<keyword evidence="2" id="KW-0227">DNA damage</keyword>
<comment type="subcellular location">
    <subcellularLocation>
        <location evidence="1">Nucleus</location>
    </subcellularLocation>
</comment>
<dbReference type="PANTHER" id="PTHR15272">
    <property type="entry name" value="CHROMATIN ASSEMBLY FACTOR 1 SUBUNIT A CAF-1 SUBUNIT A"/>
    <property type="match status" value="1"/>
</dbReference>
<dbReference type="Pfam" id="PF21796">
    <property type="entry name" value="Cac1_C"/>
    <property type="match status" value="1"/>
</dbReference>
<feature type="compositionally biased region" description="Basic and acidic residues" evidence="5">
    <location>
        <begin position="110"/>
        <end position="211"/>
    </location>
</feature>
<dbReference type="GO" id="GO:0006334">
    <property type="term" value="P:nucleosome assembly"/>
    <property type="evidence" value="ECO:0007669"/>
    <property type="project" value="TreeGrafter"/>
</dbReference>
<dbReference type="InterPro" id="IPR048800">
    <property type="entry name" value="Cac1-like_C"/>
</dbReference>
<reference evidence="8 9" key="1">
    <citation type="submission" date="2019-09" db="EMBL/GenBank/DDBJ databases">
        <authorList>
            <person name="Brejova B."/>
        </authorList>
    </citation>
    <scope>NUCLEOTIDE SEQUENCE [LARGE SCALE GENOMIC DNA]</scope>
</reference>
<evidence type="ECO:0008006" key="10">
    <source>
        <dbReference type="Google" id="ProtNLM"/>
    </source>
</evidence>
<feature type="region of interest" description="Disordered" evidence="5">
    <location>
        <begin position="85"/>
        <end position="214"/>
    </location>
</feature>
<evidence type="ECO:0000256" key="3">
    <source>
        <dbReference type="ARBA" id="ARBA00023204"/>
    </source>
</evidence>
<dbReference type="Pfam" id="PF12253">
    <property type="entry name" value="CAF1A_dimeriz"/>
    <property type="match status" value="1"/>
</dbReference>
<evidence type="ECO:0000256" key="2">
    <source>
        <dbReference type="ARBA" id="ARBA00022763"/>
    </source>
</evidence>
<evidence type="ECO:0000313" key="8">
    <source>
        <dbReference type="EMBL" id="VVT50019.1"/>
    </source>
</evidence>
<feature type="domain" description="Chromatin assembly factor 1 subunit A dimerization" evidence="6">
    <location>
        <begin position="323"/>
        <end position="393"/>
    </location>
</feature>
<evidence type="ECO:0000313" key="9">
    <source>
        <dbReference type="Proteomes" id="UP000398389"/>
    </source>
</evidence>
<feature type="region of interest" description="Disordered" evidence="5">
    <location>
        <begin position="371"/>
        <end position="407"/>
    </location>
</feature>
<sequence length="551" mass="64510">MQVLTRPNMKRKQSSSDKNEAPAPNQQANKKIKESNDDPLEILRDLVSKLPPEMQSQVAHVEGIVIELALNLAEELVAGRVAEALQRRNEKKRPVKDEKGKRQAQLGFDKATEEERREREKKKEEEKLGKEKKRLEEKLEREKKREEERLERERKKEEERLEREKKKEEERLEREKKKEEDRLERERNKEEERKKREDQKRKEQEAKDRQQSRLANFFTVQKPKTSTPESEFDRVFLPYYQRSNVTIHLPLDARPKIDVETVCKRMDEDFQGGEDIFEWFKAQRRLRGDNSVPFTAREVVDLANSETATEAEIAAALATLPYKHLQFAENIRPPYQGTFQRRNVHIPRGTFLFKDSGMNYDYDSDIEWTHEDEEGEDLDEESSADDEDDDDGDDMEDFLSSDEGDAPRRRIVGPLTAFVSWNDGKTDTALYKSLEIDVLSYNGVPGPIDPYRDYWSTPDVKPEVRPTKLIAPQDMSAFVDHVQGSTETKMFLTEMLKRALPRYSKEILRATLTELAKRVGRTWEVRRDMLEQYGKPGQPGQSRQSGQPLIK</sequence>
<dbReference type="Proteomes" id="UP000398389">
    <property type="component" value="Unassembled WGS sequence"/>
</dbReference>
<evidence type="ECO:0000259" key="7">
    <source>
        <dbReference type="Pfam" id="PF21796"/>
    </source>
</evidence>
<dbReference type="GeneID" id="43581378"/>
<feature type="compositionally biased region" description="Low complexity" evidence="5">
    <location>
        <begin position="534"/>
        <end position="551"/>
    </location>
</feature>
<gene>
    <name evidence="8" type="ORF">SAPINGB_P002560</name>
</gene>
<keyword evidence="3" id="KW-0234">DNA repair</keyword>
<feature type="region of interest" description="Disordered" evidence="5">
    <location>
        <begin position="530"/>
        <end position="551"/>
    </location>
</feature>
<dbReference type="RefSeq" id="XP_031853169.1">
    <property type="nucleotide sequence ID" value="XM_031997278.1"/>
</dbReference>
<dbReference type="PANTHER" id="PTHR15272:SF0">
    <property type="entry name" value="CHROMATIN ASSEMBLY FACTOR 1 SUBUNIT A"/>
    <property type="match status" value="1"/>
</dbReference>
<name>A0A5E8BET4_9ASCO</name>
<accession>A0A5E8BET4</accession>
<dbReference type="EMBL" id="CABVLU010000002">
    <property type="protein sequence ID" value="VVT50019.1"/>
    <property type="molecule type" value="Genomic_DNA"/>
</dbReference>
<dbReference type="OrthoDB" id="79480at2759"/>